<keyword evidence="2" id="KW-0378">Hydrolase</keyword>
<evidence type="ECO:0000259" key="4">
    <source>
        <dbReference type="Pfam" id="PF00561"/>
    </source>
</evidence>
<name>A0A4U0WQG6_9PEZI</name>
<dbReference type="GO" id="GO:0006152">
    <property type="term" value="P:purine nucleoside catabolic process"/>
    <property type="evidence" value="ECO:0007669"/>
    <property type="project" value="TreeGrafter"/>
</dbReference>
<evidence type="ECO:0000256" key="3">
    <source>
        <dbReference type="ARBA" id="ARBA00023295"/>
    </source>
</evidence>
<evidence type="ECO:0000256" key="2">
    <source>
        <dbReference type="ARBA" id="ARBA00022801"/>
    </source>
</evidence>
<dbReference type="Gene3D" id="3.90.245.10">
    <property type="entry name" value="Ribonucleoside hydrolase-like"/>
    <property type="match status" value="1"/>
</dbReference>
<dbReference type="EMBL" id="NAJQ01000716">
    <property type="protein sequence ID" value="TKA65642.1"/>
    <property type="molecule type" value="Genomic_DNA"/>
</dbReference>
<evidence type="ECO:0000259" key="6">
    <source>
        <dbReference type="Pfam" id="PF08386"/>
    </source>
</evidence>
<feature type="domain" description="AB hydrolase-1" evidence="4">
    <location>
        <begin position="33"/>
        <end position="239"/>
    </location>
</feature>
<dbReference type="SUPFAM" id="SSF53474">
    <property type="entry name" value="alpha/beta-Hydrolases"/>
    <property type="match status" value="1"/>
</dbReference>
<dbReference type="InterPro" id="IPR013595">
    <property type="entry name" value="Pept_S33_TAP-like_C"/>
</dbReference>
<dbReference type="AlphaFoldDB" id="A0A4U0WQG6"/>
<protein>
    <recommendedName>
        <fullName evidence="9">Inosine/uridine-preferring nucleoside hydrolase domain-containing protein</fullName>
    </recommendedName>
</protein>
<dbReference type="InterPro" id="IPR023186">
    <property type="entry name" value="IUNH"/>
</dbReference>
<gene>
    <name evidence="7" type="ORF">B0A55_10281</name>
</gene>
<dbReference type="Pfam" id="PF08386">
    <property type="entry name" value="Abhydrolase_4"/>
    <property type="match status" value="1"/>
</dbReference>
<keyword evidence="8" id="KW-1185">Reference proteome</keyword>
<dbReference type="Pfam" id="PF00561">
    <property type="entry name" value="Abhydrolase_1"/>
    <property type="match status" value="1"/>
</dbReference>
<organism evidence="7 8">
    <name type="scientific">Friedmanniomyces simplex</name>
    <dbReference type="NCBI Taxonomy" id="329884"/>
    <lineage>
        <taxon>Eukaryota</taxon>
        <taxon>Fungi</taxon>
        <taxon>Dikarya</taxon>
        <taxon>Ascomycota</taxon>
        <taxon>Pezizomycotina</taxon>
        <taxon>Dothideomycetes</taxon>
        <taxon>Dothideomycetidae</taxon>
        <taxon>Mycosphaerellales</taxon>
        <taxon>Teratosphaeriaceae</taxon>
        <taxon>Friedmanniomyces</taxon>
    </lineage>
</organism>
<dbReference type="GO" id="GO:0005829">
    <property type="term" value="C:cytosol"/>
    <property type="evidence" value="ECO:0007669"/>
    <property type="project" value="TreeGrafter"/>
</dbReference>
<dbReference type="InterPro" id="IPR000073">
    <property type="entry name" value="AB_hydrolase_1"/>
</dbReference>
<accession>A0A4U0WQG6</accession>
<evidence type="ECO:0000313" key="7">
    <source>
        <dbReference type="EMBL" id="TKA65642.1"/>
    </source>
</evidence>
<evidence type="ECO:0000256" key="1">
    <source>
        <dbReference type="ARBA" id="ARBA00009176"/>
    </source>
</evidence>
<dbReference type="Gene3D" id="3.40.50.1820">
    <property type="entry name" value="alpha/beta hydrolase"/>
    <property type="match status" value="1"/>
</dbReference>
<keyword evidence="3" id="KW-0326">Glycosidase</keyword>
<feature type="domain" description="Peptidase S33 tripeptidyl aminopeptidase-like C-terminal" evidence="6">
    <location>
        <begin position="425"/>
        <end position="518"/>
    </location>
</feature>
<comment type="similarity">
    <text evidence="1">Belongs to the IUNH family.</text>
</comment>
<dbReference type="PANTHER" id="PTHR12304:SF4">
    <property type="entry name" value="URIDINE NUCLEOSIDASE"/>
    <property type="match status" value="1"/>
</dbReference>
<dbReference type="InterPro" id="IPR001910">
    <property type="entry name" value="Inosine/uridine_hydrolase_dom"/>
</dbReference>
<dbReference type="GO" id="GO:0008477">
    <property type="term" value="F:purine nucleosidase activity"/>
    <property type="evidence" value="ECO:0007669"/>
    <property type="project" value="TreeGrafter"/>
</dbReference>
<reference evidence="7 8" key="1">
    <citation type="submission" date="2017-03" db="EMBL/GenBank/DDBJ databases">
        <title>Genomes of endolithic fungi from Antarctica.</title>
        <authorList>
            <person name="Coleine C."/>
            <person name="Masonjones S."/>
            <person name="Stajich J.E."/>
        </authorList>
    </citation>
    <scope>NUCLEOTIDE SEQUENCE [LARGE SCALE GENOMIC DNA]</scope>
    <source>
        <strain evidence="7 8">CCFEE 5184</strain>
    </source>
</reference>
<sequence length="863" mass="93204">MDYWNVTTGATVSLAVIRSPAIVPVTDPRYGGVILFNPGGPGGSGVGFLLGNSKGVRKTLDVEDQKHYDLLSFDPRGVGQSTPPVGCIKNPALDHAWLLRVMEEGVFEASDAAMGRLWSMSIARSGSCSLPLPDGEPDIRKYVTTASVARDMLEIVERHGEWREAEARRLLGTAASIPPTLLYKPSGEKIQYWGFSYGTFLGNTFAAMFPDRVGRLVVDGVVDAYNYKKALWSDNLLDTEKDLQGLYYHCARAGYPACALANETGVTTAEGVKDRVLNITYSLYHNPLPVISPSPEVITYSDVKNIIFAVLLALYSPIQSFPYVANLLSDVEKGDGTQFAALLHECSVGISMDATMVIACSDGDLQSWVTRTAFEKYAREQARMSPAVGSMWSAIRYGAPITQKLPFLMKCSVTMTVPMLISLASRMNCIHYSIRPYHRFEGPWIANTSHPLLLIGNTADPVTPVTHAINMAKGFTGAVALTQNSSGHCSISTFSNCTVQYVRRYFHTGELPPVNTTCEADQMPFGPDDHEREPAMTTTKPPYPRTPIWLDCDTGHDDAFAILLAARSDDVNLLGISTVYGNAPLQNTTYNTRAILKAIGREDIPVYPGASKPSYRQAAHAPDIHGASGLDGTHCLPEPTALARTTNAVQAMYESLSAEPAGTAWLVAVGALTNIAALFSRHPRLVDHIAGLSIMGGAVGGGFTDAPMGTVAGEGERFGNHTPYAEFNIYCDPEAARAVLSNAALAEKTTLIPLDLTHQFLATSEVQKGLLYGSNQSGLNELTMASVTPVRQLFFEILTFFAKTYTDVFGLKEGKLEGALTSTSILPSMSSSKESTALRTRFAAVLLSAAALSSKTYLHDSLE</sequence>
<evidence type="ECO:0008006" key="9">
    <source>
        <dbReference type="Google" id="ProtNLM"/>
    </source>
</evidence>
<dbReference type="Proteomes" id="UP000309340">
    <property type="component" value="Unassembled WGS sequence"/>
</dbReference>
<evidence type="ECO:0000259" key="5">
    <source>
        <dbReference type="Pfam" id="PF01156"/>
    </source>
</evidence>
<comment type="caution">
    <text evidence="7">The sequence shown here is derived from an EMBL/GenBank/DDBJ whole genome shotgun (WGS) entry which is preliminary data.</text>
</comment>
<dbReference type="PANTHER" id="PTHR12304">
    <property type="entry name" value="INOSINE-URIDINE PREFERRING NUCLEOSIDE HYDROLASE"/>
    <property type="match status" value="1"/>
</dbReference>
<dbReference type="Pfam" id="PF01156">
    <property type="entry name" value="IU_nuc_hydro"/>
    <property type="match status" value="1"/>
</dbReference>
<proteinExistence type="inferred from homology"/>
<feature type="domain" description="Inosine/uridine-preferring nucleoside hydrolase" evidence="5">
    <location>
        <begin position="548"/>
        <end position="822"/>
    </location>
</feature>
<dbReference type="InterPro" id="IPR029058">
    <property type="entry name" value="AB_hydrolase_fold"/>
</dbReference>
<evidence type="ECO:0000313" key="8">
    <source>
        <dbReference type="Proteomes" id="UP000309340"/>
    </source>
</evidence>
<dbReference type="OrthoDB" id="425534at2759"/>
<dbReference type="InterPro" id="IPR036452">
    <property type="entry name" value="Ribo_hydro-like"/>
</dbReference>
<dbReference type="STRING" id="329884.A0A4U0WQG6"/>
<dbReference type="SUPFAM" id="SSF53590">
    <property type="entry name" value="Nucleoside hydrolase"/>
    <property type="match status" value="1"/>
</dbReference>